<comment type="subcellular location">
    <subcellularLocation>
        <location evidence="1">Membrane</location>
        <topology evidence="1">Multi-pass membrane protein</topology>
    </subcellularLocation>
</comment>
<dbReference type="PANTHER" id="PTHR10165:SF103">
    <property type="entry name" value="PHOSPHOLIPID PHOSPHATASE HOMOLOG 1.2 HOMOLOG"/>
    <property type="match status" value="1"/>
</dbReference>
<proteinExistence type="inferred from homology"/>
<dbReference type="PANTHER" id="PTHR10165">
    <property type="entry name" value="LIPID PHOSPHATE PHOSPHATASE"/>
    <property type="match status" value="1"/>
</dbReference>
<dbReference type="EMBL" id="BRYB01004720">
    <property type="protein sequence ID" value="GMI35660.1"/>
    <property type="molecule type" value="Genomic_DNA"/>
</dbReference>
<dbReference type="InterPro" id="IPR036938">
    <property type="entry name" value="PAP2/HPO_sf"/>
</dbReference>
<evidence type="ECO:0000256" key="3">
    <source>
        <dbReference type="ARBA" id="ARBA00022692"/>
    </source>
</evidence>
<dbReference type="InterPro" id="IPR043216">
    <property type="entry name" value="PAP-like"/>
</dbReference>
<evidence type="ECO:0000256" key="1">
    <source>
        <dbReference type="ARBA" id="ARBA00004141"/>
    </source>
</evidence>
<organism evidence="7 8">
    <name type="scientific">Tetraparma gracilis</name>
    <dbReference type="NCBI Taxonomy" id="2962635"/>
    <lineage>
        <taxon>Eukaryota</taxon>
        <taxon>Sar</taxon>
        <taxon>Stramenopiles</taxon>
        <taxon>Ochrophyta</taxon>
        <taxon>Bolidophyceae</taxon>
        <taxon>Parmales</taxon>
        <taxon>Triparmaceae</taxon>
        <taxon>Tetraparma</taxon>
    </lineage>
</organism>
<protein>
    <recommendedName>
        <fullName evidence="6">Phosphatidic acid phosphatase type 2/haloperoxidase domain-containing protein</fullName>
    </recommendedName>
</protein>
<keyword evidence="5" id="KW-0472">Membrane</keyword>
<dbReference type="Gene3D" id="1.20.144.10">
    <property type="entry name" value="Phosphatidic acid phosphatase type 2/haloperoxidase"/>
    <property type="match status" value="1"/>
</dbReference>
<name>A0ABQ6MZ13_9STRA</name>
<keyword evidence="3" id="KW-0812">Transmembrane</keyword>
<accession>A0ABQ6MZ13</accession>
<dbReference type="SMART" id="SM00014">
    <property type="entry name" value="acidPPc"/>
    <property type="match status" value="1"/>
</dbReference>
<gene>
    <name evidence="7" type="ORF">TeGR_g11059</name>
</gene>
<dbReference type="SUPFAM" id="SSF48317">
    <property type="entry name" value="Acid phosphatase/Vanadium-dependent haloperoxidase"/>
    <property type="match status" value="1"/>
</dbReference>
<comment type="caution">
    <text evidence="7">The sequence shown here is derived from an EMBL/GenBank/DDBJ whole genome shotgun (WGS) entry which is preliminary data.</text>
</comment>
<keyword evidence="4" id="KW-1133">Transmembrane helix</keyword>
<dbReference type="InterPro" id="IPR000326">
    <property type="entry name" value="PAP2/HPO"/>
</dbReference>
<dbReference type="Pfam" id="PF01569">
    <property type="entry name" value="PAP2"/>
    <property type="match status" value="1"/>
</dbReference>
<evidence type="ECO:0000313" key="8">
    <source>
        <dbReference type="Proteomes" id="UP001165060"/>
    </source>
</evidence>
<keyword evidence="8" id="KW-1185">Reference proteome</keyword>
<feature type="domain" description="Phosphatidic acid phosphatase type 2/haloperoxidase" evidence="6">
    <location>
        <begin position="1"/>
        <end position="128"/>
    </location>
</feature>
<evidence type="ECO:0000256" key="4">
    <source>
        <dbReference type="ARBA" id="ARBA00022989"/>
    </source>
</evidence>
<evidence type="ECO:0000313" key="7">
    <source>
        <dbReference type="EMBL" id="GMI35660.1"/>
    </source>
</evidence>
<evidence type="ECO:0000256" key="5">
    <source>
        <dbReference type="ARBA" id="ARBA00023136"/>
    </source>
</evidence>
<sequence length="135" mass="14280">MLKYLDGVALSEGATDALKYSARRMRPNFYAMCGYSASLQRCTASAHRTTQATKSFPSGHSSLSFLAATLLSLHFLRRRPSPGRGLLAAAFYAAAFAVAATRLVDHWHFPGDVACGAAIGIVAGLLADLKSGGRC</sequence>
<reference evidence="7 8" key="1">
    <citation type="journal article" date="2023" name="Commun. Biol.">
        <title>Genome analysis of Parmales, the sister group of diatoms, reveals the evolutionary specialization of diatoms from phago-mixotrophs to photoautotrophs.</title>
        <authorList>
            <person name="Ban H."/>
            <person name="Sato S."/>
            <person name="Yoshikawa S."/>
            <person name="Yamada K."/>
            <person name="Nakamura Y."/>
            <person name="Ichinomiya M."/>
            <person name="Sato N."/>
            <person name="Blanc-Mathieu R."/>
            <person name="Endo H."/>
            <person name="Kuwata A."/>
            <person name="Ogata H."/>
        </authorList>
    </citation>
    <scope>NUCLEOTIDE SEQUENCE [LARGE SCALE GENOMIC DNA]</scope>
</reference>
<comment type="similarity">
    <text evidence="2">Belongs to the PA-phosphatase related phosphoesterase family.</text>
</comment>
<evidence type="ECO:0000259" key="6">
    <source>
        <dbReference type="SMART" id="SM00014"/>
    </source>
</evidence>
<evidence type="ECO:0000256" key="2">
    <source>
        <dbReference type="ARBA" id="ARBA00008816"/>
    </source>
</evidence>
<dbReference type="Proteomes" id="UP001165060">
    <property type="component" value="Unassembled WGS sequence"/>
</dbReference>